<accession>A0A1J5SMW5</accession>
<dbReference type="PANTHER" id="PTHR34846">
    <property type="entry name" value="4-CARBOXYMUCONOLACTONE DECARBOXYLASE FAMILY PROTEIN (AFU_ORTHOLOGUE AFUA_6G11590)"/>
    <property type="match status" value="1"/>
</dbReference>
<dbReference type="InterPro" id="IPR029032">
    <property type="entry name" value="AhpD-like"/>
</dbReference>
<comment type="caution">
    <text evidence="2">The sequence shown here is derived from an EMBL/GenBank/DDBJ whole genome shotgun (WGS) entry which is preliminary data.</text>
</comment>
<proteinExistence type="predicted"/>
<dbReference type="Pfam" id="PF02627">
    <property type="entry name" value="CMD"/>
    <property type="match status" value="1"/>
</dbReference>
<dbReference type="InterPro" id="IPR003779">
    <property type="entry name" value="CMD-like"/>
</dbReference>
<dbReference type="InterPro" id="IPR004675">
    <property type="entry name" value="AhpD_core"/>
</dbReference>
<dbReference type="EMBL" id="MLJW01000025">
    <property type="protein sequence ID" value="OIR09833.1"/>
    <property type="molecule type" value="Genomic_DNA"/>
</dbReference>
<sequence>MQQPINYAQIAPEGLKAMLGLETYVRRSGIDHGLLELVKTRVSQINRCAFCIDMHTKDARANGETEQRLYALQAWRETPFYSEKERAALAWAEALTDIANGGISEALREEVLRSFNEKELVDLTLAVVAINGWNRLAIPFGTPAGSYQPGLFG</sequence>
<evidence type="ECO:0000259" key="1">
    <source>
        <dbReference type="Pfam" id="PF02627"/>
    </source>
</evidence>
<reference evidence="2" key="1">
    <citation type="submission" date="2016-10" db="EMBL/GenBank/DDBJ databases">
        <title>Sequence of Gallionella enrichment culture.</title>
        <authorList>
            <person name="Poehlein A."/>
            <person name="Muehling M."/>
            <person name="Daniel R."/>
        </authorList>
    </citation>
    <scope>NUCLEOTIDE SEQUENCE</scope>
</reference>
<dbReference type="PANTHER" id="PTHR34846:SF10">
    <property type="entry name" value="CYTOPLASMIC PROTEIN"/>
    <property type="match status" value="1"/>
</dbReference>
<feature type="domain" description="Carboxymuconolactone decarboxylase-like" evidence="1">
    <location>
        <begin position="12"/>
        <end position="94"/>
    </location>
</feature>
<dbReference type="GO" id="GO:0051920">
    <property type="term" value="F:peroxiredoxin activity"/>
    <property type="evidence" value="ECO:0007669"/>
    <property type="project" value="InterPro"/>
</dbReference>
<dbReference type="NCBIfam" id="TIGR00778">
    <property type="entry name" value="ahpD_dom"/>
    <property type="match status" value="1"/>
</dbReference>
<organism evidence="2">
    <name type="scientific">mine drainage metagenome</name>
    <dbReference type="NCBI Taxonomy" id="410659"/>
    <lineage>
        <taxon>unclassified sequences</taxon>
        <taxon>metagenomes</taxon>
        <taxon>ecological metagenomes</taxon>
    </lineage>
</organism>
<dbReference type="SUPFAM" id="SSF69118">
    <property type="entry name" value="AhpD-like"/>
    <property type="match status" value="1"/>
</dbReference>
<name>A0A1J5SMW5_9ZZZZ</name>
<dbReference type="Gene3D" id="1.20.1290.10">
    <property type="entry name" value="AhpD-like"/>
    <property type="match status" value="1"/>
</dbReference>
<gene>
    <name evidence="2" type="ORF">GALL_82390</name>
</gene>
<protein>
    <submittedName>
        <fullName evidence="2">Carboxymuconolactone decarboxylase family protein</fullName>
    </submittedName>
</protein>
<evidence type="ECO:0000313" key="2">
    <source>
        <dbReference type="EMBL" id="OIR09833.1"/>
    </source>
</evidence>
<dbReference type="AlphaFoldDB" id="A0A1J5SMW5"/>